<evidence type="ECO:0000313" key="6">
    <source>
        <dbReference type="Proteomes" id="UP000215914"/>
    </source>
</evidence>
<feature type="domain" description="Non-haem dioxygenase N-terminal" evidence="3">
    <location>
        <begin position="24"/>
        <end position="104"/>
    </location>
</feature>
<dbReference type="InterPro" id="IPR050231">
    <property type="entry name" value="Iron_ascorbate_oxido_reductase"/>
</dbReference>
<dbReference type="GO" id="GO:0046872">
    <property type="term" value="F:metal ion binding"/>
    <property type="evidence" value="ECO:0007669"/>
    <property type="project" value="UniProtKB-KW"/>
</dbReference>
<evidence type="ECO:0000313" key="5">
    <source>
        <dbReference type="EMBL" id="OTF98969.1"/>
    </source>
</evidence>
<protein>
    <submittedName>
        <fullName evidence="4">Non-heme dioxygenase domain, isopenicillin N synthase</fullName>
    </submittedName>
    <submittedName>
        <fullName evidence="5">Putative non-heme dioxygenase N-terminal domain, Isopenicillin N synthase-like protein</fullName>
    </submittedName>
</protein>
<sequence length="193" mass="21763">MRVVVSFNVPLSISPQFKEPQIKLPVIDLSSKSLDLNLSSWVTKCEEVRHALEEYRCFIAVYDGVSRELRDAIFLASQELFNLPTEVKALNILDTPYSGYSGQQAMLPLYESLGIEDVTTTEVAESFTKLMWPSGNQSFCESVLMYSKAVAELDQLVMKMVAKSYGIEEHYESIWGKCLVVLDDNRFGGNVKN</sequence>
<gene>
    <name evidence="5" type="ORF">HannXRQ_Chr14g0451451</name>
    <name evidence="4" type="ORF">HanXRQr2_Chr14g0655681</name>
</gene>
<keyword evidence="5" id="KW-0560">Oxidoreductase</keyword>
<evidence type="ECO:0000259" key="3">
    <source>
        <dbReference type="Pfam" id="PF14226"/>
    </source>
</evidence>
<dbReference type="EMBL" id="CM007903">
    <property type="protein sequence ID" value="OTF98969.1"/>
    <property type="molecule type" value="Genomic_DNA"/>
</dbReference>
<dbReference type="InParanoid" id="A0A251SJF8"/>
<dbReference type="AlphaFoldDB" id="A0A251SJF8"/>
<reference evidence="5" key="2">
    <citation type="submission" date="2017-02" db="EMBL/GenBank/DDBJ databases">
        <title>Sunflower complete genome.</title>
        <authorList>
            <person name="Langlade N."/>
            <person name="Munos S."/>
        </authorList>
    </citation>
    <scope>NUCLEOTIDE SEQUENCE [LARGE SCALE GENOMIC DNA]</scope>
    <source>
        <tissue evidence="5">Leaves</tissue>
    </source>
</reference>
<keyword evidence="6" id="KW-1185">Reference proteome</keyword>
<evidence type="ECO:0000256" key="1">
    <source>
        <dbReference type="ARBA" id="ARBA00022723"/>
    </source>
</evidence>
<accession>A0A251SJF8</accession>
<evidence type="ECO:0000256" key="2">
    <source>
        <dbReference type="ARBA" id="ARBA00023004"/>
    </source>
</evidence>
<organism evidence="5 6">
    <name type="scientific">Helianthus annuus</name>
    <name type="common">Common sunflower</name>
    <dbReference type="NCBI Taxonomy" id="4232"/>
    <lineage>
        <taxon>Eukaryota</taxon>
        <taxon>Viridiplantae</taxon>
        <taxon>Streptophyta</taxon>
        <taxon>Embryophyta</taxon>
        <taxon>Tracheophyta</taxon>
        <taxon>Spermatophyta</taxon>
        <taxon>Magnoliopsida</taxon>
        <taxon>eudicotyledons</taxon>
        <taxon>Gunneridae</taxon>
        <taxon>Pentapetalae</taxon>
        <taxon>asterids</taxon>
        <taxon>campanulids</taxon>
        <taxon>Asterales</taxon>
        <taxon>Asteraceae</taxon>
        <taxon>Asteroideae</taxon>
        <taxon>Heliantheae alliance</taxon>
        <taxon>Heliantheae</taxon>
        <taxon>Helianthus</taxon>
    </lineage>
</organism>
<dbReference type="EMBL" id="MNCJ02000329">
    <property type="protein sequence ID" value="KAF5770098.1"/>
    <property type="molecule type" value="Genomic_DNA"/>
</dbReference>
<dbReference type="SUPFAM" id="SSF51197">
    <property type="entry name" value="Clavaminate synthase-like"/>
    <property type="match status" value="1"/>
</dbReference>
<dbReference type="Gramene" id="mRNA:HanXRQr2_Chr14g0655681">
    <property type="protein sequence ID" value="mRNA:HanXRQr2_Chr14g0655681"/>
    <property type="gene ID" value="HanXRQr2_Chr14g0655681"/>
</dbReference>
<dbReference type="OrthoDB" id="288590at2759"/>
<keyword evidence="2" id="KW-0408">Iron</keyword>
<dbReference type="PANTHER" id="PTHR47990">
    <property type="entry name" value="2-OXOGLUTARATE (2OG) AND FE(II)-DEPENDENT OXYGENASE SUPERFAMILY PROTEIN-RELATED"/>
    <property type="match status" value="1"/>
</dbReference>
<name>A0A251SJF8_HELAN</name>
<dbReference type="InterPro" id="IPR027443">
    <property type="entry name" value="IPNS-like_sf"/>
</dbReference>
<keyword evidence="1" id="KW-0479">Metal-binding</keyword>
<dbReference type="GO" id="GO:0016706">
    <property type="term" value="F:2-oxoglutarate-dependent dioxygenase activity"/>
    <property type="evidence" value="ECO:0000318"/>
    <property type="project" value="GO_Central"/>
</dbReference>
<dbReference type="Proteomes" id="UP000215914">
    <property type="component" value="Chromosome 14"/>
</dbReference>
<evidence type="ECO:0000313" key="4">
    <source>
        <dbReference type="EMBL" id="KAF5770098.1"/>
    </source>
</evidence>
<keyword evidence="5" id="KW-0223">Dioxygenase</keyword>
<reference evidence="4" key="3">
    <citation type="submission" date="2020-06" db="EMBL/GenBank/DDBJ databases">
        <title>Helianthus annuus Genome sequencing and assembly Release 2.</title>
        <authorList>
            <person name="Gouzy J."/>
            <person name="Langlade N."/>
            <person name="Munos S."/>
        </authorList>
    </citation>
    <scope>NUCLEOTIDE SEQUENCE</scope>
    <source>
        <tissue evidence="4">Leaves</tissue>
    </source>
</reference>
<dbReference type="Pfam" id="PF14226">
    <property type="entry name" value="DIOX_N"/>
    <property type="match status" value="1"/>
</dbReference>
<proteinExistence type="predicted"/>
<dbReference type="Gene3D" id="2.60.120.330">
    <property type="entry name" value="B-lactam Antibiotic, Isopenicillin N Synthase, Chain"/>
    <property type="match status" value="1"/>
</dbReference>
<reference evidence="4 6" key="1">
    <citation type="journal article" date="2017" name="Nature">
        <title>The sunflower genome provides insights into oil metabolism, flowering and Asterid evolution.</title>
        <authorList>
            <person name="Badouin H."/>
            <person name="Gouzy J."/>
            <person name="Grassa C.J."/>
            <person name="Murat F."/>
            <person name="Staton S.E."/>
            <person name="Cottret L."/>
            <person name="Lelandais-Briere C."/>
            <person name="Owens G.L."/>
            <person name="Carrere S."/>
            <person name="Mayjonade B."/>
            <person name="Legrand L."/>
            <person name="Gill N."/>
            <person name="Kane N.C."/>
            <person name="Bowers J.E."/>
            <person name="Hubner S."/>
            <person name="Bellec A."/>
            <person name="Berard A."/>
            <person name="Berges H."/>
            <person name="Blanchet N."/>
            <person name="Boniface M.C."/>
            <person name="Brunel D."/>
            <person name="Catrice O."/>
            <person name="Chaidir N."/>
            <person name="Claudel C."/>
            <person name="Donnadieu C."/>
            <person name="Faraut T."/>
            <person name="Fievet G."/>
            <person name="Helmstetter N."/>
            <person name="King M."/>
            <person name="Knapp S.J."/>
            <person name="Lai Z."/>
            <person name="Le Paslier M.C."/>
            <person name="Lippi Y."/>
            <person name="Lorenzon L."/>
            <person name="Mandel J.R."/>
            <person name="Marage G."/>
            <person name="Marchand G."/>
            <person name="Marquand E."/>
            <person name="Bret-Mestries E."/>
            <person name="Morien E."/>
            <person name="Nambeesan S."/>
            <person name="Nguyen T."/>
            <person name="Pegot-Espagnet P."/>
            <person name="Pouilly N."/>
            <person name="Raftis F."/>
            <person name="Sallet E."/>
            <person name="Schiex T."/>
            <person name="Thomas J."/>
            <person name="Vandecasteele C."/>
            <person name="Vares D."/>
            <person name="Vear F."/>
            <person name="Vautrin S."/>
            <person name="Crespi M."/>
            <person name="Mangin B."/>
            <person name="Burke J.M."/>
            <person name="Salse J."/>
            <person name="Munos S."/>
            <person name="Vincourt P."/>
            <person name="Rieseberg L.H."/>
            <person name="Langlade N.B."/>
        </authorList>
    </citation>
    <scope>NUCLEOTIDE SEQUENCE [LARGE SCALE GENOMIC DNA]</scope>
    <source>
        <strain evidence="6">cv. SF193</strain>
        <tissue evidence="4">Leaves</tissue>
    </source>
</reference>
<dbReference type="InterPro" id="IPR026992">
    <property type="entry name" value="DIOX_N"/>
</dbReference>
<dbReference type="OMA" id="FNENCKP"/>